<accession>G8YVD8</accession>
<dbReference type="FunCoup" id="G8YVD8">
    <property type="interactions" value="1275"/>
</dbReference>
<dbReference type="Proteomes" id="UP000005222">
    <property type="component" value="Chromosome A"/>
</dbReference>
<comment type="subcellular location">
    <subcellularLocation>
        <location evidence="1 11">Endoplasmic reticulum membrane</location>
        <topology evidence="1 11">Multi-pass membrane protein</topology>
    </subcellularLocation>
</comment>
<evidence type="ECO:0000256" key="3">
    <source>
        <dbReference type="ARBA" id="ARBA00008715"/>
    </source>
</evidence>
<feature type="transmembrane region" description="Helical" evidence="11">
    <location>
        <begin position="364"/>
        <end position="382"/>
    </location>
</feature>
<dbReference type="Pfam" id="PF03155">
    <property type="entry name" value="Alg6_Alg8"/>
    <property type="match status" value="1"/>
</dbReference>
<name>G8YVD8_PICSO</name>
<protein>
    <recommendedName>
        <fullName evidence="11">Alpha-1,3-glucosyltransferase</fullName>
        <ecNumber evidence="11">2.4.1.-</ecNumber>
    </recommendedName>
</protein>
<feature type="transmembrane region" description="Helical" evidence="11">
    <location>
        <begin position="454"/>
        <end position="472"/>
    </location>
</feature>
<feature type="transmembrane region" description="Helical" evidence="11">
    <location>
        <begin position="493"/>
        <end position="514"/>
    </location>
</feature>
<gene>
    <name evidence="13" type="primary">Piso0_000416</name>
    <name evidence="13" type="ORF">GNLVRS01_PISO0A08866g</name>
    <name evidence="14" type="ORF">GNLVRS01_PISO0B08933g</name>
</gene>
<evidence type="ECO:0000256" key="2">
    <source>
        <dbReference type="ARBA" id="ARBA00004922"/>
    </source>
</evidence>
<feature type="transmembrane region" description="Helical" evidence="11">
    <location>
        <begin position="28"/>
        <end position="48"/>
    </location>
</feature>
<proteinExistence type="inferred from homology"/>
<keyword evidence="5 11" id="KW-0808">Transferase</keyword>
<feature type="transmembrane region" description="Helical" evidence="11">
    <location>
        <begin position="155"/>
        <end position="171"/>
    </location>
</feature>
<evidence type="ECO:0000256" key="1">
    <source>
        <dbReference type="ARBA" id="ARBA00004477"/>
    </source>
</evidence>
<comment type="catalytic activity">
    <reaction evidence="10">
        <text>an alpha-D-Glc-(1-&gt;3)-alpha-D-Man-(1-&gt;2)-alpha-D-Man-(1-&gt;2)-alpha-D-Man-(1-&gt;3)-[alpha-D-Man-(1-&gt;2)-alpha-D-Man-(1-&gt;3)-[alpha-D-Man-(1-&gt;2)-alpha-D-Man-(1-&gt;6)]-alpha-D-Man-(1-&gt;6)]-beta-D-Man-(1-&gt;4)-beta-D-GlcNAc-(1-&gt;4)-alpha-D-GlcNAc-diphospho-di-trans,poly-cis-dolichol + a di-trans,poly-cis-dolichyl beta-D-glucosyl phosphate = an alpha-D-Glc-(1-&gt;3)-alpha-D-Glc-(1-&gt;3)-alpha-D-Man-(1-&gt;2)-alpha-D-Man-(1-&gt;2)-alpha-D-Man-(1-&gt;3)-[alpha-D-Man-(1-&gt;2)-alpha-D-Man-(1-&gt;3)-[alpha-D-Man-(1-&gt;2)-alpha-D-Man-(1-&gt;6)]-alpha-D-Man-(1-&gt;6)]-beta-D-Man-(1-&gt;4)-beta-D-GlcNAc-(1-&gt;4)-alpha-D-GlcNAc-diphospho-di-trans,poly-cis-dolichol + a di-trans,poly-cis-dolichyl phosphate + H(+)</text>
        <dbReference type="Rhea" id="RHEA:31307"/>
        <dbReference type="Rhea" id="RHEA-COMP:19498"/>
        <dbReference type="Rhea" id="RHEA-COMP:19502"/>
        <dbReference type="Rhea" id="RHEA-COMP:19521"/>
        <dbReference type="Rhea" id="RHEA-COMP:19522"/>
        <dbReference type="ChEBI" id="CHEBI:15378"/>
        <dbReference type="ChEBI" id="CHEBI:57525"/>
        <dbReference type="ChEBI" id="CHEBI:57683"/>
        <dbReference type="ChEBI" id="CHEBI:132521"/>
        <dbReference type="ChEBI" id="CHEBI:132522"/>
        <dbReference type="EC" id="2.4.1.265"/>
    </reaction>
    <physiologicalReaction direction="left-to-right" evidence="10">
        <dbReference type="Rhea" id="RHEA:31308"/>
    </physiologicalReaction>
</comment>
<feature type="transmembrane region" description="Helical" evidence="11">
    <location>
        <begin position="388"/>
        <end position="408"/>
    </location>
</feature>
<feature type="compositionally biased region" description="Polar residues" evidence="12">
    <location>
        <begin position="7"/>
        <end position="17"/>
    </location>
</feature>
<evidence type="ECO:0000313" key="13">
    <source>
        <dbReference type="EMBL" id="CCE72821.1"/>
    </source>
</evidence>
<evidence type="ECO:0000256" key="5">
    <source>
        <dbReference type="ARBA" id="ARBA00022679"/>
    </source>
</evidence>
<comment type="pathway">
    <text evidence="2 11">Protein modification; protein glycosylation.</text>
</comment>
<keyword evidence="6 11" id="KW-0812">Transmembrane</keyword>
<dbReference type="InParanoid" id="G8YVD8"/>
<keyword evidence="8 11" id="KW-1133">Transmembrane helix</keyword>
<sequence length="561" mass="65253">MAKKDQVTSPRPSASTQENEEVDSEGSYSLFNIWVITLVLKLLVSIGYRSTDFEVHRNWLAITYHLPLKQWYTDTTSEWTLDYPPFFAYFEWVLSHLAPRHVIEDGCLDLVEKGEYGMLTVFYQRFTVIASEVVLFLALQWYVNSSRGYTDKKRAFVVACSLVLSPGLLIIDHIHFQYNGFLFGLLVFMINNARLENHLMVGFWFSVLLCFKHIFLYLAPAVFVYLLFGYCLNTELLYAGKISHRVVRWKNSFKLAFTVIAVFTVAFGPFVWYGVMSQLLARLFPFSRGLTHAYWAPNIWAIYSAVDRVCLQIYFRIPVSRSIFQYIFQFDPSNLLNKETLKSSTRGLVGDSEYLILPEIKPQLTFFLALFYQIMALIPLILQPTFRRFVGSLTLCAYASFLFGWHVHEKAILLVIFPISFLVSRDLELLDSFNLLVSSGYMSLFPLLFTCEEWLVKVMFAFLWYVIFYFNFRKVTRIPKSIGGQGRLSLGRMINSYILGLATILLCTSIMDLYTHKFAFLRKLEFLKLVIISTYCGVGVISSWNIFSWYYFMNESIWSND</sequence>
<reference evidence="13" key="1">
    <citation type="submission" date="2011-10" db="EMBL/GenBank/DDBJ databases">
        <authorList>
            <person name="Genoscope - CEA"/>
        </authorList>
    </citation>
    <scope>NUCLEOTIDE SEQUENCE</scope>
    <source>
        <strain evidence="13">CBS 7064</strain>
    </source>
</reference>
<feature type="transmembrane region" description="Helical" evidence="11">
    <location>
        <begin position="253"/>
        <end position="275"/>
    </location>
</feature>
<dbReference type="UniPathway" id="UPA00378"/>
<dbReference type="OrthoDB" id="1689333at2759"/>
<evidence type="ECO:0000256" key="9">
    <source>
        <dbReference type="ARBA" id="ARBA00023136"/>
    </source>
</evidence>
<evidence type="ECO:0000256" key="4">
    <source>
        <dbReference type="ARBA" id="ARBA00022676"/>
    </source>
</evidence>
<evidence type="ECO:0000256" key="10">
    <source>
        <dbReference type="ARBA" id="ARBA00047346"/>
    </source>
</evidence>
<keyword evidence="15" id="KW-1185">Reference proteome</keyword>
<evidence type="ECO:0000313" key="14">
    <source>
        <dbReference type="EMBL" id="CCE73382.1"/>
    </source>
</evidence>
<feature type="transmembrane region" description="Helical" evidence="11">
    <location>
        <begin position="201"/>
        <end position="232"/>
    </location>
</feature>
<feature type="transmembrane region" description="Helical" evidence="11">
    <location>
        <begin position="526"/>
        <end position="552"/>
    </location>
</feature>
<dbReference type="GO" id="GO:0005789">
    <property type="term" value="C:endoplasmic reticulum membrane"/>
    <property type="evidence" value="ECO:0007669"/>
    <property type="project" value="UniProtKB-SubCell"/>
</dbReference>
<comment type="similarity">
    <text evidence="3 11">Belongs to the ALG6/ALG8 glucosyltransferase family.</text>
</comment>
<feature type="region of interest" description="Disordered" evidence="12">
    <location>
        <begin position="1"/>
        <end position="21"/>
    </location>
</feature>
<dbReference type="EMBL" id="FO082058">
    <property type="protein sequence ID" value="CCE73382.1"/>
    <property type="molecule type" value="Genomic_DNA"/>
</dbReference>
<dbReference type="InterPro" id="IPR004856">
    <property type="entry name" value="Glyco_trans_ALG6/ALG8"/>
</dbReference>
<dbReference type="GO" id="GO:0006487">
    <property type="term" value="P:protein N-linked glycosylation"/>
    <property type="evidence" value="ECO:0007669"/>
    <property type="project" value="TreeGrafter"/>
</dbReference>
<dbReference type="Proteomes" id="UP000005222">
    <property type="component" value="Chromosome B"/>
</dbReference>
<dbReference type="GO" id="GO:0042283">
    <property type="term" value="F:dolichyl pyrophosphate Glc1Man9GlcNAc2 alpha-1,3-glucosyltransferase activity"/>
    <property type="evidence" value="ECO:0007669"/>
    <property type="project" value="UniProtKB-EC"/>
</dbReference>
<dbReference type="HOGENOM" id="CLU_022045_1_1_1"/>
<keyword evidence="4 11" id="KW-0328">Glycosyltransferase</keyword>
<dbReference type="EMBL" id="FO082059">
    <property type="protein sequence ID" value="CCE72821.1"/>
    <property type="molecule type" value="Genomic_DNA"/>
</dbReference>
<reference evidence="15" key="2">
    <citation type="journal article" date="2012" name="G3 (Bethesda)">
        <title>Pichia sorbitophila, an interspecies yeast hybrid reveals early steps of genome resolution following polyploidization.</title>
        <authorList>
            <person name="Leh Louis V."/>
            <person name="Despons L."/>
            <person name="Friedrich A."/>
            <person name="Martin T."/>
            <person name="Durrens P."/>
            <person name="Casaregola S."/>
            <person name="Neuveglise C."/>
            <person name="Fairhead C."/>
            <person name="Marck C."/>
            <person name="Cruz J.A."/>
            <person name="Straub M.L."/>
            <person name="Kugler V."/>
            <person name="Sacerdot C."/>
            <person name="Uzunov Z."/>
            <person name="Thierry A."/>
            <person name="Weiss S."/>
            <person name="Bleykasten C."/>
            <person name="De Montigny J."/>
            <person name="Jacques N."/>
            <person name="Jung P."/>
            <person name="Lemaire M."/>
            <person name="Mallet S."/>
            <person name="Morel G."/>
            <person name="Richard G.F."/>
            <person name="Sarkar A."/>
            <person name="Savel G."/>
            <person name="Schacherer J."/>
            <person name="Seret M.L."/>
            <person name="Talla E."/>
            <person name="Samson G."/>
            <person name="Jubin C."/>
            <person name="Poulain J."/>
            <person name="Vacherie B."/>
            <person name="Barbe V."/>
            <person name="Pelletier E."/>
            <person name="Sherman D.J."/>
            <person name="Westhof E."/>
            <person name="Weissenbach J."/>
            <person name="Baret P.V."/>
            <person name="Wincker P."/>
            <person name="Gaillardin C."/>
            <person name="Dujon B."/>
            <person name="Souciet J.L."/>
        </authorList>
    </citation>
    <scope>NUCLEOTIDE SEQUENCE [LARGE SCALE GENOMIC DNA]</scope>
    <source>
        <strain evidence="15">ATCC MYA-4447 / BCRC 22081 / CBS 7064 / NBRC 10061 / NRRL Y-12695</strain>
    </source>
</reference>
<dbReference type="OMA" id="YHSTDFD"/>
<organism evidence="13 15">
    <name type="scientific">Pichia sorbitophila (strain ATCC MYA-4447 / BCRC 22081 / CBS 7064 / NBRC 10061 / NRRL Y-12695)</name>
    <name type="common">Hybrid yeast</name>
    <dbReference type="NCBI Taxonomy" id="559304"/>
    <lineage>
        <taxon>Eukaryota</taxon>
        <taxon>Fungi</taxon>
        <taxon>Dikarya</taxon>
        <taxon>Ascomycota</taxon>
        <taxon>Saccharomycotina</taxon>
        <taxon>Pichiomycetes</taxon>
        <taxon>Debaryomycetaceae</taxon>
        <taxon>Millerozyma</taxon>
    </lineage>
</organism>
<dbReference type="STRING" id="559304.G8YVD8"/>
<dbReference type="EC" id="2.4.1.-" evidence="11"/>
<dbReference type="AlphaFoldDB" id="G8YVD8"/>
<keyword evidence="7 11" id="KW-0256">Endoplasmic reticulum</keyword>
<keyword evidence="9 11" id="KW-0472">Membrane</keyword>
<dbReference type="eggNOG" id="KOG2576">
    <property type="taxonomic scope" value="Eukaryota"/>
</dbReference>
<evidence type="ECO:0000256" key="6">
    <source>
        <dbReference type="ARBA" id="ARBA00022692"/>
    </source>
</evidence>
<evidence type="ECO:0000256" key="11">
    <source>
        <dbReference type="RuleBase" id="RU363110"/>
    </source>
</evidence>
<dbReference type="PANTHER" id="PTHR12413">
    <property type="entry name" value="DOLICHYL GLYCOSYLTRANSFERASE"/>
    <property type="match status" value="1"/>
</dbReference>
<evidence type="ECO:0000256" key="7">
    <source>
        <dbReference type="ARBA" id="ARBA00022824"/>
    </source>
</evidence>
<evidence type="ECO:0000256" key="8">
    <source>
        <dbReference type="ARBA" id="ARBA00022989"/>
    </source>
</evidence>
<feature type="transmembrane region" description="Helical" evidence="11">
    <location>
        <begin position="122"/>
        <end position="143"/>
    </location>
</feature>
<evidence type="ECO:0000313" key="15">
    <source>
        <dbReference type="Proteomes" id="UP000005222"/>
    </source>
</evidence>
<evidence type="ECO:0000256" key="12">
    <source>
        <dbReference type="SAM" id="MobiDB-lite"/>
    </source>
</evidence>
<dbReference type="PANTHER" id="PTHR12413:SF2">
    <property type="entry name" value="DOLICHYL PYROPHOSPHATE GLC1MAN9GLCNAC2 ALPHA-1,3-GLUCOSYLTRANSFERASE-RELATED"/>
    <property type="match status" value="1"/>
</dbReference>